<dbReference type="Pfam" id="PF01261">
    <property type="entry name" value="AP_endonuc_2"/>
    <property type="match status" value="1"/>
</dbReference>
<organism evidence="2 3">
    <name type="scientific">[Clostridium] cellulosi</name>
    <dbReference type="NCBI Taxonomy" id="29343"/>
    <lineage>
        <taxon>Bacteria</taxon>
        <taxon>Bacillati</taxon>
        <taxon>Bacillota</taxon>
        <taxon>Clostridia</taxon>
        <taxon>Eubacteriales</taxon>
        <taxon>Oscillospiraceae</taxon>
        <taxon>Oscillospiraceae incertae sedis</taxon>
    </lineage>
</organism>
<dbReference type="Proteomes" id="UP000032431">
    <property type="component" value="Chromosome I"/>
</dbReference>
<proteinExistence type="predicted"/>
<name>A0A078KKY6_9FIRM</name>
<evidence type="ECO:0000313" key="2">
    <source>
        <dbReference type="EMBL" id="CDZ23192.1"/>
    </source>
</evidence>
<accession>A0A078KKY6</accession>
<dbReference type="GO" id="GO:0016853">
    <property type="term" value="F:isomerase activity"/>
    <property type="evidence" value="ECO:0007669"/>
    <property type="project" value="UniProtKB-KW"/>
</dbReference>
<evidence type="ECO:0000313" key="3">
    <source>
        <dbReference type="Proteomes" id="UP000032431"/>
    </source>
</evidence>
<dbReference type="HOGENOM" id="CLU_1060419_0_0_9"/>
<keyword evidence="2" id="KW-0413">Isomerase</keyword>
<dbReference type="Gene3D" id="3.20.20.150">
    <property type="entry name" value="Divalent-metal-dependent TIM barrel enzymes"/>
    <property type="match status" value="1"/>
</dbReference>
<dbReference type="InterPro" id="IPR013022">
    <property type="entry name" value="Xyl_isomerase-like_TIM-brl"/>
</dbReference>
<dbReference type="EMBL" id="LM995447">
    <property type="protein sequence ID" value="CDZ23192.1"/>
    <property type="molecule type" value="Genomic_DNA"/>
</dbReference>
<dbReference type="STRING" id="29343.CCDG5_0041"/>
<dbReference type="PATRIC" id="fig|29343.3.peg.46"/>
<dbReference type="SUPFAM" id="SSF51658">
    <property type="entry name" value="Xylose isomerase-like"/>
    <property type="match status" value="1"/>
</dbReference>
<dbReference type="AlphaFoldDB" id="A0A078KKY6"/>
<reference evidence="3" key="1">
    <citation type="submission" date="2014-07" db="EMBL/GenBank/DDBJ databases">
        <authorList>
            <person name="Wibberg D."/>
        </authorList>
    </citation>
    <scope>NUCLEOTIDE SEQUENCE [LARGE SCALE GENOMIC DNA]</scope>
    <source>
        <strain evidence="3">DG5</strain>
    </source>
</reference>
<gene>
    <name evidence="2" type="ORF">CCDG5_0041</name>
</gene>
<sequence length="259" mass="29340">MFGAISTACLYPLETEKALSELLKQGVRRFEVFANCESEFSDSFTKEILAMVKSYGAKICSVHLYTCGLEPFMFFSNYKRRFDDAAEHYKHYFERAAFLGASDVVFHGDRKDSTLPHDIFCERFAVLAEIARAEGVALAQENVARCRSGKIETIKEMKKSLGKDVRFVLDVKQALRAGVDPIDMCDAMGENIDCVHISDSTEEHDCLLPGQGSYDFKSLISHLKSFGFNGPLTIEVYRCNYKVYSELYDSLRFINSLLQ</sequence>
<dbReference type="InterPro" id="IPR050312">
    <property type="entry name" value="IolE/XylAMocC-like"/>
</dbReference>
<dbReference type="PANTHER" id="PTHR12110:SF41">
    <property type="entry name" value="INOSOSE DEHYDRATASE"/>
    <property type="match status" value="1"/>
</dbReference>
<keyword evidence="3" id="KW-1185">Reference proteome</keyword>
<evidence type="ECO:0000259" key="1">
    <source>
        <dbReference type="Pfam" id="PF01261"/>
    </source>
</evidence>
<protein>
    <submittedName>
        <fullName evidence="2">Xylose isomerase domain-containing protein TIM barrel</fullName>
    </submittedName>
</protein>
<feature type="domain" description="Xylose isomerase-like TIM barrel" evidence="1">
    <location>
        <begin position="26"/>
        <end position="238"/>
    </location>
</feature>
<dbReference type="PANTHER" id="PTHR12110">
    <property type="entry name" value="HYDROXYPYRUVATE ISOMERASE"/>
    <property type="match status" value="1"/>
</dbReference>
<dbReference type="KEGG" id="ccel:CCDG5_0041"/>
<dbReference type="InterPro" id="IPR036237">
    <property type="entry name" value="Xyl_isomerase-like_sf"/>
</dbReference>